<dbReference type="EMBL" id="AJVK01013383">
    <property type="status" value="NOT_ANNOTATED_CDS"/>
    <property type="molecule type" value="Genomic_DNA"/>
</dbReference>
<name>A0A1B0DAR8_PHLPP</name>
<dbReference type="PANTHER" id="PTHR43142">
    <property type="entry name" value="CARBOXYLIC ESTER HYDROLASE"/>
    <property type="match status" value="1"/>
</dbReference>
<dbReference type="Pfam" id="PF00135">
    <property type="entry name" value="COesterase"/>
    <property type="match status" value="1"/>
</dbReference>
<dbReference type="EC" id="3.1.1.-" evidence="6"/>
<keyword evidence="6" id="KW-0732">Signal</keyword>
<dbReference type="FunFam" id="3.40.50.1820:FF:000092">
    <property type="entry name" value="Carboxylic ester hydrolase"/>
    <property type="match status" value="1"/>
</dbReference>
<dbReference type="VEuPathDB" id="VectorBase:PPAPM1_007045"/>
<evidence type="ECO:0000256" key="4">
    <source>
        <dbReference type="ARBA" id="ARBA00023157"/>
    </source>
</evidence>
<feature type="chain" id="PRO_5036529441" description="Carboxylic ester hydrolase" evidence="6">
    <location>
        <begin position="23"/>
        <end position="676"/>
    </location>
</feature>
<dbReference type="AlphaFoldDB" id="A0A1B0DAR8"/>
<proteinExistence type="inferred from homology"/>
<dbReference type="VEuPathDB" id="VectorBase:PPAI004773"/>
<evidence type="ECO:0000256" key="5">
    <source>
        <dbReference type="ARBA" id="ARBA00023180"/>
    </source>
</evidence>
<evidence type="ECO:0000256" key="1">
    <source>
        <dbReference type="ARBA" id="ARBA00005964"/>
    </source>
</evidence>
<dbReference type="EMBL" id="AJVK01013385">
    <property type="status" value="NOT_ANNOTATED_CDS"/>
    <property type="molecule type" value="Genomic_DNA"/>
</dbReference>
<keyword evidence="2" id="KW-0719">Serine esterase</keyword>
<reference evidence="8" key="1">
    <citation type="submission" date="2022-08" db="UniProtKB">
        <authorList>
            <consortium name="EnsemblMetazoa"/>
        </authorList>
    </citation>
    <scope>IDENTIFICATION</scope>
    <source>
        <strain evidence="8">Israel</strain>
    </source>
</reference>
<evidence type="ECO:0000259" key="7">
    <source>
        <dbReference type="Pfam" id="PF00135"/>
    </source>
</evidence>
<protein>
    <recommendedName>
        <fullName evidence="6">Carboxylic ester hydrolase</fullName>
        <ecNumber evidence="6">3.1.1.-</ecNumber>
    </recommendedName>
</protein>
<keyword evidence="9" id="KW-1185">Reference proteome</keyword>
<feature type="signal peptide" evidence="6">
    <location>
        <begin position="1"/>
        <end position="22"/>
    </location>
</feature>
<dbReference type="SUPFAM" id="SSF53474">
    <property type="entry name" value="alpha/beta-Hydrolases"/>
    <property type="match status" value="1"/>
</dbReference>
<evidence type="ECO:0000256" key="2">
    <source>
        <dbReference type="ARBA" id="ARBA00022487"/>
    </source>
</evidence>
<dbReference type="VEuPathDB" id="VectorBase:PPAPM1_006104"/>
<evidence type="ECO:0000256" key="3">
    <source>
        <dbReference type="ARBA" id="ARBA00022801"/>
    </source>
</evidence>
<sequence length="676" mass="75222">MVLNRATWCIVLGLFLVQISVAHEESNAKNCSDPACRSGRVLRNIFNYVTSDGGGKSLVLVPGLEIVKLPVQETARSSDYDDLKHQSFLTRMAKYLQTHEIKIKFPELVGQTDFNEVLAGTMKNINEGENVVDNSVLCEMSDTIVARTALGPIRGVKSEGVWGAKYLSFFRIPYAKPPIGELRFRDPLPPESWEDTLDCTKESMGCAQKMILLEGFLGDEDCLHVNVYTKNQNPKRLLPVMVYIHGGAFISGAGTSMMFGPDFLMEKDVVLVTLHYRVGALGFMSFQDPTLNIPGNAGLKDQLMALKWVRDNISYFGGDPNNVTLFGESAGGASVHYLMLSDLAKGLFHRAIVMSGTVYDPWAFPPDLDWAAKLALSLGWNGEGGEAGMLEILQKVDQVTLSEKQADFITHENRKNGVIFHFGPVVEPHWSTNAIITKLPRDMARTAWGNSIPIMTGGCADEGLLLYKEISSDNNFLGDLSNFVPWELNLGPQSAQRKNVAKTLRDFYFYGNVSSKDGLQNHIKFLGDKYFWHGLYRVVRARCEYAPRVPTFLYRFAVDSPEYNFLRALFCGDGVSGVCHGDDSNYIFKSGLVHTVPKPGSLEHTTINRMVSMWTSFAITGNPNCDAIAPTKWLPVSPNGPPYRCLNIAEELAFCLLPETERLSTWDSLFDRDQLI</sequence>
<accession>A0A1B0DAR8</accession>
<dbReference type="GO" id="GO:0052689">
    <property type="term" value="F:carboxylic ester hydrolase activity"/>
    <property type="evidence" value="ECO:0007669"/>
    <property type="project" value="UniProtKB-KW"/>
</dbReference>
<keyword evidence="5" id="KW-0325">Glycoprotein</keyword>
<dbReference type="InterPro" id="IPR019826">
    <property type="entry name" value="Carboxylesterase_B_AS"/>
</dbReference>
<dbReference type="Proteomes" id="UP000092462">
    <property type="component" value="Unassembled WGS sequence"/>
</dbReference>
<evidence type="ECO:0000313" key="9">
    <source>
        <dbReference type="Proteomes" id="UP000092462"/>
    </source>
</evidence>
<keyword evidence="4" id="KW-1015">Disulfide bond</keyword>
<dbReference type="InterPro" id="IPR029058">
    <property type="entry name" value="AB_hydrolase_fold"/>
</dbReference>
<dbReference type="PANTHER" id="PTHR43142:SF1">
    <property type="entry name" value="CARBOXYLIC ESTER HYDROLASE"/>
    <property type="match status" value="1"/>
</dbReference>
<evidence type="ECO:0000313" key="8">
    <source>
        <dbReference type="EnsemblMetazoa" id="PPAI004773-PA"/>
    </source>
</evidence>
<comment type="similarity">
    <text evidence="1 6">Belongs to the type-B carboxylesterase/lipase family.</text>
</comment>
<feature type="domain" description="Carboxylesterase type B" evidence="7">
    <location>
        <begin position="145"/>
        <end position="650"/>
    </location>
</feature>
<dbReference type="Gene3D" id="3.40.50.1820">
    <property type="entry name" value="alpha/beta hydrolase"/>
    <property type="match status" value="1"/>
</dbReference>
<dbReference type="InterPro" id="IPR002018">
    <property type="entry name" value="CarbesteraseB"/>
</dbReference>
<dbReference type="EnsemblMetazoa" id="PPAI004773-RA">
    <property type="protein sequence ID" value="PPAI004773-PA"/>
    <property type="gene ID" value="PPAI004773"/>
</dbReference>
<organism evidence="8 9">
    <name type="scientific">Phlebotomus papatasi</name>
    <name type="common">Sandfly</name>
    <dbReference type="NCBI Taxonomy" id="29031"/>
    <lineage>
        <taxon>Eukaryota</taxon>
        <taxon>Metazoa</taxon>
        <taxon>Ecdysozoa</taxon>
        <taxon>Arthropoda</taxon>
        <taxon>Hexapoda</taxon>
        <taxon>Insecta</taxon>
        <taxon>Pterygota</taxon>
        <taxon>Neoptera</taxon>
        <taxon>Endopterygota</taxon>
        <taxon>Diptera</taxon>
        <taxon>Nematocera</taxon>
        <taxon>Psychodoidea</taxon>
        <taxon>Psychodidae</taxon>
        <taxon>Phlebotomus</taxon>
        <taxon>Phlebotomus</taxon>
    </lineage>
</organism>
<dbReference type="EMBL" id="AJVK01013384">
    <property type="status" value="NOT_ANNOTATED_CDS"/>
    <property type="molecule type" value="Genomic_DNA"/>
</dbReference>
<evidence type="ECO:0000256" key="6">
    <source>
        <dbReference type="RuleBase" id="RU361235"/>
    </source>
</evidence>
<dbReference type="PROSITE" id="PS00122">
    <property type="entry name" value="CARBOXYLESTERASE_B_1"/>
    <property type="match status" value="1"/>
</dbReference>
<keyword evidence="3 6" id="KW-0378">Hydrolase</keyword>